<dbReference type="PANTHER" id="PTHR23112">
    <property type="entry name" value="G PROTEIN-COUPLED RECEPTOR 157-RELATED"/>
    <property type="match status" value="1"/>
</dbReference>
<feature type="transmembrane region" description="Helical" evidence="6">
    <location>
        <begin position="169"/>
        <end position="192"/>
    </location>
</feature>
<evidence type="ECO:0000256" key="2">
    <source>
        <dbReference type="ARBA" id="ARBA00022692"/>
    </source>
</evidence>
<feature type="region of interest" description="Disordered" evidence="5">
    <location>
        <begin position="247"/>
        <end position="364"/>
    </location>
</feature>
<dbReference type="InterPro" id="IPR000832">
    <property type="entry name" value="GPCR_2_secretin-like"/>
</dbReference>
<reference evidence="8" key="1">
    <citation type="journal article" date="2023" name="Mol. Phylogenet. Evol.">
        <title>Genome-scale phylogeny and comparative genomics of the fungal order Sordariales.</title>
        <authorList>
            <person name="Hensen N."/>
            <person name="Bonometti L."/>
            <person name="Westerberg I."/>
            <person name="Brannstrom I.O."/>
            <person name="Guillou S."/>
            <person name="Cros-Aarteil S."/>
            <person name="Calhoun S."/>
            <person name="Haridas S."/>
            <person name="Kuo A."/>
            <person name="Mondo S."/>
            <person name="Pangilinan J."/>
            <person name="Riley R."/>
            <person name="LaButti K."/>
            <person name="Andreopoulos B."/>
            <person name="Lipzen A."/>
            <person name="Chen C."/>
            <person name="Yan M."/>
            <person name="Daum C."/>
            <person name="Ng V."/>
            <person name="Clum A."/>
            <person name="Steindorff A."/>
            <person name="Ohm R.A."/>
            <person name="Martin F."/>
            <person name="Silar P."/>
            <person name="Natvig D.O."/>
            <person name="Lalanne C."/>
            <person name="Gautier V."/>
            <person name="Ament-Velasquez S.L."/>
            <person name="Kruys A."/>
            <person name="Hutchinson M.I."/>
            <person name="Powell A.J."/>
            <person name="Barry K."/>
            <person name="Miller A.N."/>
            <person name="Grigoriev I.V."/>
            <person name="Debuchy R."/>
            <person name="Gladieux P."/>
            <person name="Hiltunen Thoren M."/>
            <person name="Johannesson H."/>
        </authorList>
    </citation>
    <scope>NUCLEOTIDE SEQUENCE</scope>
    <source>
        <strain evidence="8">CBS 168.71</strain>
    </source>
</reference>
<keyword evidence="4 6" id="KW-0472">Membrane</keyword>
<dbReference type="Pfam" id="PF00002">
    <property type="entry name" value="7tm_2"/>
    <property type="match status" value="1"/>
</dbReference>
<evidence type="ECO:0000313" key="9">
    <source>
        <dbReference type="Proteomes" id="UP001278766"/>
    </source>
</evidence>
<evidence type="ECO:0000256" key="3">
    <source>
        <dbReference type="ARBA" id="ARBA00022989"/>
    </source>
</evidence>
<dbReference type="PROSITE" id="PS50261">
    <property type="entry name" value="G_PROTEIN_RECEP_F2_4"/>
    <property type="match status" value="1"/>
</dbReference>
<keyword evidence="3 6" id="KW-1133">Transmembrane helix</keyword>
<keyword evidence="9" id="KW-1185">Reference proteome</keyword>
<evidence type="ECO:0000256" key="6">
    <source>
        <dbReference type="SAM" id="Phobius"/>
    </source>
</evidence>
<dbReference type="GeneID" id="87837128"/>
<evidence type="ECO:0000313" key="8">
    <source>
        <dbReference type="EMBL" id="KAK3300689.1"/>
    </source>
</evidence>
<reference evidence="8" key="2">
    <citation type="submission" date="2023-06" db="EMBL/GenBank/DDBJ databases">
        <authorList>
            <consortium name="Lawrence Berkeley National Laboratory"/>
            <person name="Haridas S."/>
            <person name="Hensen N."/>
            <person name="Bonometti L."/>
            <person name="Westerberg I."/>
            <person name="Brannstrom I.O."/>
            <person name="Guillou S."/>
            <person name="Cros-Aarteil S."/>
            <person name="Calhoun S."/>
            <person name="Kuo A."/>
            <person name="Mondo S."/>
            <person name="Pangilinan J."/>
            <person name="Riley R."/>
            <person name="Labutti K."/>
            <person name="Andreopoulos B."/>
            <person name="Lipzen A."/>
            <person name="Chen C."/>
            <person name="Yanf M."/>
            <person name="Daum C."/>
            <person name="Ng V."/>
            <person name="Clum A."/>
            <person name="Steindorff A."/>
            <person name="Ohm R."/>
            <person name="Martin F."/>
            <person name="Silar P."/>
            <person name="Natvig D."/>
            <person name="Lalanne C."/>
            <person name="Gautier V."/>
            <person name="Ament-Velasquez S.L."/>
            <person name="Kruys A."/>
            <person name="Hutchinson M.I."/>
            <person name="Powell A.J."/>
            <person name="Barry K."/>
            <person name="Miller A.N."/>
            <person name="Grigoriev I.V."/>
            <person name="Debuchy R."/>
            <person name="Gladieux P."/>
            <person name="Thoren M.H."/>
            <person name="Johannesson H."/>
        </authorList>
    </citation>
    <scope>NUCLEOTIDE SEQUENCE</scope>
    <source>
        <strain evidence="8">CBS 168.71</strain>
    </source>
</reference>
<evidence type="ECO:0000256" key="4">
    <source>
        <dbReference type="ARBA" id="ARBA00023136"/>
    </source>
</evidence>
<dbReference type="RefSeq" id="XP_062664203.1">
    <property type="nucleotide sequence ID" value="XM_062800180.1"/>
</dbReference>
<feature type="transmembrane region" description="Helical" evidence="6">
    <location>
        <begin position="93"/>
        <end position="110"/>
    </location>
</feature>
<organism evidence="8 9">
    <name type="scientific">Chaetomium fimeti</name>
    <dbReference type="NCBI Taxonomy" id="1854472"/>
    <lineage>
        <taxon>Eukaryota</taxon>
        <taxon>Fungi</taxon>
        <taxon>Dikarya</taxon>
        <taxon>Ascomycota</taxon>
        <taxon>Pezizomycotina</taxon>
        <taxon>Sordariomycetes</taxon>
        <taxon>Sordariomycetidae</taxon>
        <taxon>Sordariales</taxon>
        <taxon>Chaetomiaceae</taxon>
        <taxon>Chaetomium</taxon>
    </lineage>
</organism>
<dbReference type="GO" id="GO:0007189">
    <property type="term" value="P:adenylate cyclase-activating G protein-coupled receptor signaling pathway"/>
    <property type="evidence" value="ECO:0007669"/>
    <property type="project" value="TreeGrafter"/>
</dbReference>
<sequence length="539" mass="59235">MNLTDQERGTLQHVERLGAAISLFGVCLIFITYGFFPRVRTVPNTFIFFASIANVGASIACLIGYSGILAGDASVLCQAQAFLLEMFMQSDPWWSFAMAVNVYMVFFMSYPPNRFHKHLWLYCLICFGIPAVPAFICLIYAPGGERIYGNATMWCWINDAYNQLRIFTYYLPIWTCILLSSAIYVAVGYHVFHHRNQLRNLTLSNPARDTYCAERKESEKVRLIPVIPRHYQEQQCYGTVTTEVQITAESSGSPTPPSTPAGSIAPVLNRPSTAGAHAPWGSPDDDDDNNNYDSSGPTSSTTRVVRGHTHSNHHTHGGGSSSGNNHHAPFTTTLTITSEPHPHHNNNNNNTCNHPNHHHTNLPTGLTRARHKFQRKLSTLDPIKLAYLRTSFVFALSILVTWTPSSINRVYSLAYPSRTSYGLNLASAIVLPLQGLWNAIIFAATSWHILREEWVEARRRGRGCGGFWCGGGRARRLSGGGGGGVGGGGGGGYDDRGKQVGLSLSGPGFRSHDGSIPENRELATMPRVANVRVIRGGSL</sequence>
<comment type="subcellular location">
    <subcellularLocation>
        <location evidence="1">Membrane</location>
        <topology evidence="1">Multi-pass membrane protein</topology>
    </subcellularLocation>
</comment>
<dbReference type="InterPro" id="IPR017981">
    <property type="entry name" value="GPCR_2-like_7TM"/>
</dbReference>
<feature type="compositionally biased region" description="Basic residues" evidence="5">
    <location>
        <begin position="305"/>
        <end position="316"/>
    </location>
</feature>
<evidence type="ECO:0000256" key="1">
    <source>
        <dbReference type="ARBA" id="ARBA00004141"/>
    </source>
</evidence>
<dbReference type="GO" id="GO:0007166">
    <property type="term" value="P:cell surface receptor signaling pathway"/>
    <property type="evidence" value="ECO:0007669"/>
    <property type="project" value="InterPro"/>
</dbReference>
<dbReference type="EMBL" id="JAUEPN010000001">
    <property type="protein sequence ID" value="KAK3300689.1"/>
    <property type="molecule type" value="Genomic_DNA"/>
</dbReference>
<feature type="transmembrane region" description="Helical" evidence="6">
    <location>
        <begin position="48"/>
        <end position="68"/>
    </location>
</feature>
<dbReference type="GO" id="GO:0005886">
    <property type="term" value="C:plasma membrane"/>
    <property type="evidence" value="ECO:0007669"/>
    <property type="project" value="TreeGrafter"/>
</dbReference>
<feature type="compositionally biased region" description="Polar residues" evidence="5">
    <location>
        <begin position="294"/>
        <end position="303"/>
    </location>
</feature>
<protein>
    <recommendedName>
        <fullName evidence="7">G-protein coupled receptors family 2 profile 2 domain-containing protein</fullName>
    </recommendedName>
</protein>
<name>A0AAE0HQN3_9PEZI</name>
<dbReference type="AlphaFoldDB" id="A0AAE0HQN3"/>
<feature type="domain" description="G-protein coupled receptors family 2 profile 2" evidence="7">
    <location>
        <begin position="11"/>
        <end position="187"/>
    </location>
</feature>
<dbReference type="SUPFAM" id="SSF81321">
    <property type="entry name" value="Family A G protein-coupled receptor-like"/>
    <property type="match status" value="1"/>
</dbReference>
<dbReference type="Gene3D" id="1.20.1070.10">
    <property type="entry name" value="Rhodopsin 7-helix transmembrane proteins"/>
    <property type="match status" value="1"/>
</dbReference>
<dbReference type="PANTHER" id="PTHR23112:SF0">
    <property type="entry name" value="TRANSMEMBRANE PROTEIN 116"/>
    <property type="match status" value="1"/>
</dbReference>
<proteinExistence type="predicted"/>
<gene>
    <name evidence="8" type="ORF">B0H64DRAFT_313852</name>
</gene>
<feature type="transmembrane region" description="Helical" evidence="6">
    <location>
        <begin position="119"/>
        <end position="141"/>
    </location>
</feature>
<dbReference type="Proteomes" id="UP001278766">
    <property type="component" value="Unassembled WGS sequence"/>
</dbReference>
<evidence type="ECO:0000259" key="7">
    <source>
        <dbReference type="PROSITE" id="PS50261"/>
    </source>
</evidence>
<feature type="transmembrane region" description="Helical" evidence="6">
    <location>
        <begin position="425"/>
        <end position="450"/>
    </location>
</feature>
<keyword evidence="2 6" id="KW-0812">Transmembrane</keyword>
<feature type="transmembrane region" description="Helical" evidence="6">
    <location>
        <begin position="385"/>
        <end position="405"/>
    </location>
</feature>
<dbReference type="GO" id="GO:0004930">
    <property type="term" value="F:G protein-coupled receptor activity"/>
    <property type="evidence" value="ECO:0007669"/>
    <property type="project" value="InterPro"/>
</dbReference>
<feature type="compositionally biased region" description="Low complexity" evidence="5">
    <location>
        <begin position="345"/>
        <end position="354"/>
    </location>
</feature>
<accession>A0AAE0HQN3</accession>
<comment type="caution">
    <text evidence="8">The sequence shown here is derived from an EMBL/GenBank/DDBJ whole genome shotgun (WGS) entry which is preliminary data.</text>
</comment>
<feature type="transmembrane region" description="Helical" evidence="6">
    <location>
        <begin position="17"/>
        <end position="36"/>
    </location>
</feature>
<evidence type="ECO:0000256" key="5">
    <source>
        <dbReference type="SAM" id="MobiDB-lite"/>
    </source>
</evidence>